<evidence type="ECO:0000313" key="3">
    <source>
        <dbReference type="EMBL" id="MBK6302358.1"/>
    </source>
</evidence>
<reference evidence="3 4" key="1">
    <citation type="submission" date="2020-10" db="EMBL/GenBank/DDBJ databases">
        <title>Connecting structure to function with the recovery of over 1000 high-quality activated sludge metagenome-assembled genomes encoding full-length rRNA genes using long-read sequencing.</title>
        <authorList>
            <person name="Singleton C.M."/>
            <person name="Petriglieri F."/>
            <person name="Kristensen J.M."/>
            <person name="Kirkegaard R.H."/>
            <person name="Michaelsen T.Y."/>
            <person name="Andersen M.H."/>
            <person name="Karst S.M."/>
            <person name="Dueholm M.S."/>
            <person name="Nielsen P.H."/>
            <person name="Albertsen M."/>
        </authorList>
    </citation>
    <scope>NUCLEOTIDE SEQUENCE [LARGE SCALE GENOMIC DNA]</scope>
    <source>
        <strain evidence="3">AalE_18-Q3-R2-46_BAT3C.188</strain>
    </source>
</reference>
<gene>
    <name evidence="3" type="ORF">IPF40_15510</name>
</gene>
<dbReference type="Proteomes" id="UP000718281">
    <property type="component" value="Unassembled WGS sequence"/>
</dbReference>
<dbReference type="AlphaFoldDB" id="A0A935CET2"/>
<feature type="region of interest" description="Disordered" evidence="1">
    <location>
        <begin position="51"/>
        <end position="104"/>
    </location>
</feature>
<protein>
    <submittedName>
        <fullName evidence="3">Uncharacterized protein</fullName>
    </submittedName>
</protein>
<keyword evidence="2" id="KW-1133">Transmembrane helix</keyword>
<comment type="caution">
    <text evidence="3">The sequence shown here is derived from an EMBL/GenBank/DDBJ whole genome shotgun (WGS) entry which is preliminary data.</text>
</comment>
<keyword evidence="2" id="KW-0472">Membrane</keyword>
<organism evidence="3 4">
    <name type="scientific">Candidatus Phosphoribacter hodrii</name>
    <dbReference type="NCBI Taxonomy" id="2953743"/>
    <lineage>
        <taxon>Bacteria</taxon>
        <taxon>Bacillati</taxon>
        <taxon>Actinomycetota</taxon>
        <taxon>Actinomycetes</taxon>
        <taxon>Micrococcales</taxon>
        <taxon>Dermatophilaceae</taxon>
        <taxon>Candidatus Phosphoribacter</taxon>
    </lineage>
</organism>
<feature type="compositionally biased region" description="Low complexity" evidence="1">
    <location>
        <begin position="73"/>
        <end position="87"/>
    </location>
</feature>
<accession>A0A935CET2</accession>
<dbReference type="EMBL" id="JADIXZ010000010">
    <property type="protein sequence ID" value="MBK6302358.1"/>
    <property type="molecule type" value="Genomic_DNA"/>
</dbReference>
<proteinExistence type="predicted"/>
<sequence length="175" mass="18068">MSGSRAQLLRYAATWVLVVSVTAGLSWGAISRAGEAATLLGAPVPLGSAAAPTTAGLTPSATQSVPPPPPVTSAPTSSGQSSTSPSSPSTPKPEPTESPRPVVRSVSTAAGQVWAYCVGDTAYRRSVVATDGWSFEFSREDNGRFEVKFQLAGAEEEEVEVKVRCEAGLPVFTTD</sequence>
<keyword evidence="2" id="KW-0812">Transmembrane</keyword>
<feature type="compositionally biased region" description="Pro residues" evidence="1">
    <location>
        <begin position="88"/>
        <end position="98"/>
    </location>
</feature>
<evidence type="ECO:0000313" key="4">
    <source>
        <dbReference type="Proteomes" id="UP000718281"/>
    </source>
</evidence>
<feature type="transmembrane region" description="Helical" evidence="2">
    <location>
        <begin position="12"/>
        <end position="30"/>
    </location>
</feature>
<evidence type="ECO:0000256" key="2">
    <source>
        <dbReference type="SAM" id="Phobius"/>
    </source>
</evidence>
<evidence type="ECO:0000256" key="1">
    <source>
        <dbReference type="SAM" id="MobiDB-lite"/>
    </source>
</evidence>
<name>A0A935CET2_9MICO</name>